<feature type="compositionally biased region" description="Basic and acidic residues" evidence="7">
    <location>
        <begin position="20"/>
        <end position="30"/>
    </location>
</feature>
<evidence type="ECO:0000256" key="1">
    <source>
        <dbReference type="ARBA" id="ARBA00004123"/>
    </source>
</evidence>
<keyword evidence="5" id="KW-0539">Nucleus</keyword>
<organism evidence="8 9">
    <name type="scientific">Diploscapter pachys</name>
    <dbReference type="NCBI Taxonomy" id="2018661"/>
    <lineage>
        <taxon>Eukaryota</taxon>
        <taxon>Metazoa</taxon>
        <taxon>Ecdysozoa</taxon>
        <taxon>Nematoda</taxon>
        <taxon>Chromadorea</taxon>
        <taxon>Rhabditida</taxon>
        <taxon>Rhabditina</taxon>
        <taxon>Rhabditomorpha</taxon>
        <taxon>Rhabditoidea</taxon>
        <taxon>Rhabditidae</taxon>
        <taxon>Diploscapter</taxon>
    </lineage>
</organism>
<evidence type="ECO:0008006" key="10">
    <source>
        <dbReference type="Google" id="ProtNLM"/>
    </source>
</evidence>
<feature type="compositionally biased region" description="Basic and acidic residues" evidence="7">
    <location>
        <begin position="519"/>
        <end position="529"/>
    </location>
</feature>
<feature type="compositionally biased region" description="Basic residues" evidence="7">
    <location>
        <begin position="366"/>
        <end position="380"/>
    </location>
</feature>
<feature type="compositionally biased region" description="Basic and acidic residues" evidence="7">
    <location>
        <begin position="574"/>
        <end position="588"/>
    </location>
</feature>
<evidence type="ECO:0000256" key="7">
    <source>
        <dbReference type="SAM" id="MobiDB-lite"/>
    </source>
</evidence>
<dbReference type="GO" id="GO:0045292">
    <property type="term" value="P:mRNA cis splicing, via spliceosome"/>
    <property type="evidence" value="ECO:0007669"/>
    <property type="project" value="TreeGrafter"/>
</dbReference>
<feature type="region of interest" description="Disordered" evidence="7">
    <location>
        <begin position="1"/>
        <end position="77"/>
    </location>
</feature>
<keyword evidence="3" id="KW-0507">mRNA processing</keyword>
<evidence type="ECO:0000256" key="6">
    <source>
        <dbReference type="SAM" id="Coils"/>
    </source>
</evidence>
<feature type="compositionally biased region" description="Acidic residues" evidence="7">
    <location>
        <begin position="589"/>
        <end position="601"/>
    </location>
</feature>
<accession>A0A2A2JN37</accession>
<dbReference type="OrthoDB" id="5583at2759"/>
<dbReference type="EMBL" id="LIAE01010330">
    <property type="protein sequence ID" value="PAV63091.1"/>
    <property type="molecule type" value="Genomic_DNA"/>
</dbReference>
<evidence type="ECO:0000256" key="3">
    <source>
        <dbReference type="ARBA" id="ARBA00022664"/>
    </source>
</evidence>
<dbReference type="GO" id="GO:0000481">
    <property type="term" value="P:maturation of 5S rRNA"/>
    <property type="evidence" value="ECO:0007669"/>
    <property type="project" value="TreeGrafter"/>
</dbReference>
<evidence type="ECO:0000313" key="8">
    <source>
        <dbReference type="EMBL" id="PAV63090.1"/>
    </source>
</evidence>
<feature type="region of interest" description="Disordered" evidence="7">
    <location>
        <begin position="516"/>
        <end position="601"/>
    </location>
</feature>
<proteinExistence type="inferred from homology"/>
<comment type="caution">
    <text evidence="8">The sequence shown here is derived from an EMBL/GenBank/DDBJ whole genome shotgun (WGS) entry which is preliminary data.</text>
</comment>
<dbReference type="Proteomes" id="UP000218231">
    <property type="component" value="Unassembled WGS sequence"/>
</dbReference>
<dbReference type="AlphaFoldDB" id="A0A2A2JN37"/>
<dbReference type="PANTHER" id="PTHR14152">
    <property type="entry name" value="SQUAMOUS CELL CARCINOMA ANTIGEN RECOGNISED BY CYTOTOXIC T LYMPHOCYTES"/>
    <property type="match status" value="1"/>
</dbReference>
<dbReference type="EMBL" id="LIAE01010330">
    <property type="protein sequence ID" value="PAV63089.1"/>
    <property type="molecule type" value="Genomic_DNA"/>
</dbReference>
<keyword evidence="9" id="KW-1185">Reference proteome</keyword>
<evidence type="ECO:0000256" key="4">
    <source>
        <dbReference type="ARBA" id="ARBA00023187"/>
    </source>
</evidence>
<sequence>MAPSSKYAKKKKHEDEDTSEEGKRAKEVRGSESPPPKKSKKPKKKEDSPEQEGGEGGGDSMSIEETNKLRASLGLAPLEVDDKPAIRDADDETGDKVIVEDGMEFRHRKAENIAEKKTAEKLKEKLEVSKNKRKIYDKVLKEKKGLGEVSDSDDDNANAWVERMRKMEEEKKRAEERAKMFNEMDEEFDVSGVIEAQKAKLKKKPAGQNSRKRDPDTAGLVVGHSKAAFLDGSDQILVLEDKGVLDDGDEVLVNPNMMDDEKTKRNVELKKRKDAYRPYDEQLDEFGMPKHQQLLAKYDEELEGVKRDKFRLDNKGGYDLEEEERSEKLAKELEMEGKNVVSLEMAKFNLATDFYTHEEMIAFRKPKKGKNEKIRKRGKVLKASDLVPEEAPGQGKRKDLGRRKRDELGPVNLASVIVEDDAEDELSAILEKARKVKQKEVKVEKDPDSVAKRVAEMISKHDVKMEVDEDGNEIAAPVEQGKNTITFDATMEYCRNIGDIPTYGLAGNRLDAIDVSELGEDKPSSSKQEEETDTEGFSKWKRKQIDRELRRKKKDQQGGWKGADRLDSDDEMELERAKEELDKDKEDGETSEGEYENVLGDEADVTRGVGAMLKLAAQKVTIQQSAFSFKKKSNENFRAISTTLTRENPLDRISTIS</sequence>
<keyword evidence="6" id="KW-0175">Coiled coil</keyword>
<gene>
    <name evidence="8" type="ORF">WR25_17331</name>
</gene>
<reference evidence="8 9" key="1">
    <citation type="journal article" date="2017" name="Curr. Biol.">
        <title>Genome architecture and evolution of a unichromosomal asexual nematode.</title>
        <authorList>
            <person name="Fradin H."/>
            <person name="Zegar C."/>
            <person name="Gutwein M."/>
            <person name="Lucas J."/>
            <person name="Kovtun M."/>
            <person name="Corcoran D."/>
            <person name="Baugh L.R."/>
            <person name="Kiontke K."/>
            <person name="Gunsalus K."/>
            <person name="Fitch D.H."/>
            <person name="Piano F."/>
        </authorList>
    </citation>
    <scope>NUCLEOTIDE SEQUENCE [LARGE SCALE GENOMIC DNA]</scope>
    <source>
        <strain evidence="8">PF1309</strain>
    </source>
</reference>
<feature type="coiled-coil region" evidence="6">
    <location>
        <begin position="157"/>
        <end position="184"/>
    </location>
</feature>
<protein>
    <recommendedName>
        <fullName evidence="10">SART-1 family protein</fullName>
    </recommendedName>
</protein>
<keyword evidence="4" id="KW-0508">mRNA splicing</keyword>
<dbReference type="Pfam" id="PF19252">
    <property type="entry name" value="HIND"/>
    <property type="match status" value="1"/>
</dbReference>
<feature type="region of interest" description="Disordered" evidence="7">
    <location>
        <begin position="197"/>
        <end position="219"/>
    </location>
</feature>
<evidence type="ECO:0000256" key="5">
    <source>
        <dbReference type="ARBA" id="ARBA00023242"/>
    </source>
</evidence>
<dbReference type="InterPro" id="IPR045347">
    <property type="entry name" value="HIND"/>
</dbReference>
<dbReference type="EMBL" id="LIAE01010330">
    <property type="protein sequence ID" value="PAV63090.1"/>
    <property type="molecule type" value="Genomic_DNA"/>
</dbReference>
<name>A0A2A2JN37_9BILA</name>
<feature type="region of interest" description="Disordered" evidence="7">
    <location>
        <begin position="366"/>
        <end position="406"/>
    </location>
</feature>
<comment type="similarity">
    <text evidence="2">Belongs to the SNU66/SART1 family.</text>
</comment>
<evidence type="ECO:0000313" key="9">
    <source>
        <dbReference type="Proteomes" id="UP000218231"/>
    </source>
</evidence>
<evidence type="ECO:0000256" key="2">
    <source>
        <dbReference type="ARBA" id="ARBA00006076"/>
    </source>
</evidence>
<dbReference type="PANTHER" id="PTHR14152:SF5">
    <property type="entry name" value="U4_U6.U5 TRI-SNRNP-ASSOCIATED PROTEIN 1"/>
    <property type="match status" value="1"/>
</dbReference>
<dbReference type="GO" id="GO:0046540">
    <property type="term" value="C:U4/U6 x U5 tri-snRNP complex"/>
    <property type="evidence" value="ECO:0007669"/>
    <property type="project" value="InterPro"/>
</dbReference>
<dbReference type="InterPro" id="IPR005011">
    <property type="entry name" value="SNU66/SART1"/>
</dbReference>
<dbReference type="Pfam" id="PF03343">
    <property type="entry name" value="SART-1"/>
    <property type="match status" value="1"/>
</dbReference>
<dbReference type="STRING" id="2018661.A0A2A2JN37"/>
<comment type="subcellular location">
    <subcellularLocation>
        <location evidence="1">Nucleus</location>
    </subcellularLocation>
</comment>